<dbReference type="PANTHER" id="PTHR42711:SF4">
    <property type="entry name" value="ABC TRANSPORTER RELATED"/>
    <property type="match status" value="1"/>
</dbReference>
<dbReference type="SMART" id="SM00382">
    <property type="entry name" value="AAA"/>
    <property type="match status" value="1"/>
</dbReference>
<comment type="caution">
    <text evidence="5">The sequence shown here is derived from an EMBL/GenBank/DDBJ whole genome shotgun (WGS) entry which is preliminary data.</text>
</comment>
<dbReference type="PROSITE" id="PS00211">
    <property type="entry name" value="ABC_TRANSPORTER_1"/>
    <property type="match status" value="1"/>
</dbReference>
<gene>
    <name evidence="5" type="ORF">J2Z32_002166</name>
</gene>
<feature type="domain" description="ABC transporter" evidence="4">
    <location>
        <begin position="22"/>
        <end position="255"/>
    </location>
</feature>
<dbReference type="SUPFAM" id="SSF52540">
    <property type="entry name" value="P-loop containing nucleoside triphosphate hydrolases"/>
    <property type="match status" value="1"/>
</dbReference>
<evidence type="ECO:0000259" key="4">
    <source>
        <dbReference type="PROSITE" id="PS50893"/>
    </source>
</evidence>
<dbReference type="InterPro" id="IPR003439">
    <property type="entry name" value="ABC_transporter-like_ATP-bd"/>
</dbReference>
<dbReference type="RefSeq" id="WP_210089169.1">
    <property type="nucleotide sequence ID" value="NZ_JAGGKG010000009.1"/>
</dbReference>
<dbReference type="GO" id="GO:0005524">
    <property type="term" value="F:ATP binding"/>
    <property type="evidence" value="ECO:0007669"/>
    <property type="project" value="UniProtKB-KW"/>
</dbReference>
<organism evidence="5 6">
    <name type="scientific">Paenibacillus turicensis</name>
    <dbReference type="NCBI Taxonomy" id="160487"/>
    <lineage>
        <taxon>Bacteria</taxon>
        <taxon>Bacillati</taxon>
        <taxon>Bacillota</taxon>
        <taxon>Bacilli</taxon>
        <taxon>Bacillales</taxon>
        <taxon>Paenibacillaceae</taxon>
        <taxon>Paenibacillus</taxon>
    </lineage>
</organism>
<dbReference type="Proteomes" id="UP001519272">
    <property type="component" value="Unassembled WGS sequence"/>
</dbReference>
<dbReference type="InterPro" id="IPR050763">
    <property type="entry name" value="ABC_transporter_ATP-binding"/>
</dbReference>
<evidence type="ECO:0000313" key="5">
    <source>
        <dbReference type="EMBL" id="MBP1905536.1"/>
    </source>
</evidence>
<dbReference type="Gene3D" id="3.40.50.300">
    <property type="entry name" value="P-loop containing nucleotide triphosphate hydrolases"/>
    <property type="match status" value="1"/>
</dbReference>
<protein>
    <submittedName>
        <fullName evidence="5">ABC-2 type transport system ATP-binding protein</fullName>
    </submittedName>
</protein>
<dbReference type="InterPro" id="IPR027417">
    <property type="entry name" value="P-loop_NTPase"/>
</dbReference>
<evidence type="ECO:0000256" key="3">
    <source>
        <dbReference type="ARBA" id="ARBA00022840"/>
    </source>
</evidence>
<dbReference type="Pfam" id="PF00005">
    <property type="entry name" value="ABC_tran"/>
    <property type="match status" value="1"/>
</dbReference>
<sequence length="323" mass="37078">MIKLTNVHYHYESYEKESGLLGSLKDFRKRKAIKETAIRSFNFEVSKGEIIGLLGPNGAGKTTLIKMMCGILQPSEGEVWCNQFQPFKKEAAYLKSIGVLMGQKSQLIWDLPPIETLNMLQVIYEIDRAIFETRLNEMMLLLDIDKKKKTPVRKLSLGERVKFELVCALIHNPALLFLDEPTIGLDITSQKNIHAFLKQVNEKHQTTIILTSHYMKDIETLANRIVIVMHGDKVKDTTIQQLKSDFTFEDTYELMFSDKIPAELQRYKQMDGTRIVFPANELRHVIEILYELPHPEIISSLTKKSAEFEDIIAQIFKDGGGMK</sequence>
<evidence type="ECO:0000256" key="2">
    <source>
        <dbReference type="ARBA" id="ARBA00022741"/>
    </source>
</evidence>
<dbReference type="PROSITE" id="PS50893">
    <property type="entry name" value="ABC_TRANSPORTER_2"/>
    <property type="match status" value="1"/>
</dbReference>
<keyword evidence="1" id="KW-0813">Transport</keyword>
<evidence type="ECO:0000313" key="6">
    <source>
        <dbReference type="Proteomes" id="UP001519272"/>
    </source>
</evidence>
<proteinExistence type="predicted"/>
<reference evidence="5 6" key="1">
    <citation type="submission" date="2021-03" db="EMBL/GenBank/DDBJ databases">
        <title>Genomic Encyclopedia of Type Strains, Phase IV (KMG-IV): sequencing the most valuable type-strain genomes for metagenomic binning, comparative biology and taxonomic classification.</title>
        <authorList>
            <person name="Goeker M."/>
        </authorList>
    </citation>
    <scope>NUCLEOTIDE SEQUENCE [LARGE SCALE GENOMIC DNA]</scope>
    <source>
        <strain evidence="5 6">DSM 14349</strain>
    </source>
</reference>
<name>A0ABS4FSK7_9BACL</name>
<keyword evidence="3 5" id="KW-0067">ATP-binding</keyword>
<accession>A0ABS4FSK7</accession>
<dbReference type="InterPro" id="IPR017871">
    <property type="entry name" value="ABC_transporter-like_CS"/>
</dbReference>
<keyword evidence="2" id="KW-0547">Nucleotide-binding</keyword>
<dbReference type="InterPro" id="IPR003593">
    <property type="entry name" value="AAA+_ATPase"/>
</dbReference>
<dbReference type="PANTHER" id="PTHR42711">
    <property type="entry name" value="ABC TRANSPORTER ATP-BINDING PROTEIN"/>
    <property type="match status" value="1"/>
</dbReference>
<dbReference type="EMBL" id="JAGGKG010000009">
    <property type="protein sequence ID" value="MBP1905536.1"/>
    <property type="molecule type" value="Genomic_DNA"/>
</dbReference>
<keyword evidence="6" id="KW-1185">Reference proteome</keyword>
<evidence type="ECO:0000256" key="1">
    <source>
        <dbReference type="ARBA" id="ARBA00022448"/>
    </source>
</evidence>